<dbReference type="AlphaFoldDB" id="A0A9W6BZJ7"/>
<comment type="caution">
    <text evidence="4">The sequence shown here is derived from an EMBL/GenBank/DDBJ whole genome shotgun (WGS) entry which is preliminary data.</text>
</comment>
<feature type="compositionally biased region" description="Gly residues" evidence="2">
    <location>
        <begin position="370"/>
        <end position="386"/>
    </location>
</feature>
<dbReference type="Gene3D" id="3.30.710.10">
    <property type="entry name" value="Potassium Channel Kv1.1, Chain A"/>
    <property type="match status" value="1"/>
</dbReference>
<evidence type="ECO:0000256" key="1">
    <source>
        <dbReference type="ARBA" id="ARBA00004906"/>
    </source>
</evidence>
<dbReference type="SUPFAM" id="SSF54695">
    <property type="entry name" value="POZ domain"/>
    <property type="match status" value="1"/>
</dbReference>
<evidence type="ECO:0000256" key="2">
    <source>
        <dbReference type="SAM" id="MobiDB-lite"/>
    </source>
</evidence>
<gene>
    <name evidence="4" type="primary">PLEST009762</name>
    <name evidence="4" type="ORF">PLESTB_001711000</name>
</gene>
<feature type="compositionally biased region" description="Gly residues" evidence="2">
    <location>
        <begin position="154"/>
        <end position="163"/>
    </location>
</feature>
<feature type="region of interest" description="Disordered" evidence="2">
    <location>
        <begin position="474"/>
        <end position="519"/>
    </location>
</feature>
<accession>A0A9W6BZJ7</accession>
<feature type="compositionally biased region" description="Low complexity" evidence="2">
    <location>
        <begin position="403"/>
        <end position="417"/>
    </location>
</feature>
<feature type="compositionally biased region" description="Polar residues" evidence="2">
    <location>
        <begin position="502"/>
        <end position="511"/>
    </location>
</feature>
<evidence type="ECO:0000259" key="3">
    <source>
        <dbReference type="PROSITE" id="PS50097"/>
    </source>
</evidence>
<dbReference type="PANTHER" id="PTHR24410">
    <property type="entry name" value="HL07962P-RELATED"/>
    <property type="match status" value="1"/>
</dbReference>
<evidence type="ECO:0000313" key="5">
    <source>
        <dbReference type="Proteomes" id="UP001165080"/>
    </source>
</evidence>
<dbReference type="PANTHER" id="PTHR24410:SF23">
    <property type="entry name" value="BTB DOMAIN-CONTAINING PROTEIN-RELATED"/>
    <property type="match status" value="1"/>
</dbReference>
<dbReference type="Proteomes" id="UP001165080">
    <property type="component" value="Unassembled WGS sequence"/>
</dbReference>
<proteinExistence type="predicted"/>
<evidence type="ECO:0000313" key="4">
    <source>
        <dbReference type="EMBL" id="GLC61054.1"/>
    </source>
</evidence>
<name>A0A9W6BZJ7_9CHLO</name>
<feature type="compositionally biased region" description="Low complexity" evidence="2">
    <location>
        <begin position="294"/>
        <end position="305"/>
    </location>
</feature>
<protein>
    <recommendedName>
        <fullName evidence="3">BTB domain-containing protein</fullName>
    </recommendedName>
</protein>
<feature type="region of interest" description="Disordered" evidence="2">
    <location>
        <begin position="236"/>
        <end position="448"/>
    </location>
</feature>
<feature type="region of interest" description="Disordered" evidence="2">
    <location>
        <begin position="985"/>
        <end position="1005"/>
    </location>
</feature>
<dbReference type="OrthoDB" id="548959at2759"/>
<feature type="compositionally biased region" description="Low complexity" evidence="2">
    <location>
        <begin position="474"/>
        <end position="496"/>
    </location>
</feature>
<dbReference type="SMART" id="SM00225">
    <property type="entry name" value="BTB"/>
    <property type="match status" value="1"/>
</dbReference>
<feature type="compositionally biased region" description="Pro residues" evidence="2">
    <location>
        <begin position="306"/>
        <end position="325"/>
    </location>
</feature>
<feature type="region of interest" description="Disordered" evidence="2">
    <location>
        <begin position="935"/>
        <end position="965"/>
    </location>
</feature>
<feature type="compositionally biased region" description="Low complexity" evidence="2">
    <location>
        <begin position="164"/>
        <end position="176"/>
    </location>
</feature>
<dbReference type="EMBL" id="BRXU01000041">
    <property type="protein sequence ID" value="GLC61054.1"/>
    <property type="molecule type" value="Genomic_DNA"/>
</dbReference>
<organism evidence="4 5">
    <name type="scientific">Pleodorina starrii</name>
    <dbReference type="NCBI Taxonomy" id="330485"/>
    <lineage>
        <taxon>Eukaryota</taxon>
        <taxon>Viridiplantae</taxon>
        <taxon>Chlorophyta</taxon>
        <taxon>core chlorophytes</taxon>
        <taxon>Chlorophyceae</taxon>
        <taxon>CS clade</taxon>
        <taxon>Chlamydomonadales</taxon>
        <taxon>Volvocaceae</taxon>
        <taxon>Pleodorina</taxon>
    </lineage>
</organism>
<feature type="compositionally biased region" description="Basic and acidic residues" evidence="2">
    <location>
        <begin position="353"/>
        <end position="368"/>
    </location>
</feature>
<feature type="compositionally biased region" description="Low complexity" evidence="2">
    <location>
        <begin position="985"/>
        <end position="1004"/>
    </location>
</feature>
<comment type="pathway">
    <text evidence="1">Protein modification; protein ubiquitination.</text>
</comment>
<sequence length="1171" mass="117788">MSSAAGGADEGALQFGWLWLSHQFSDFVLELHIHPPLQQEEGDEGEGALSAGGLIAPSPIKRACTPAVPPPIAAAAPALPLPFPPPHDAGGRAAGRPPWEEDAGMAAAAAEAAGGGGAAADDVGPGGGYGEGRNVRFTSLQSRQVAAAAAATALGGGGGGGRGRAASSSGVGAAAGRRGGKAQVLGSPPGSAGGHRLSMHGQGMSSFATIERRGPSAAAAVTAVAVPSASAALAASAAVRRPTGRRPPPPSTSSNTRPGAATAAAAAAEHAAAGPPSRPAGPVAGRSTMDDAAARSAPAAAAATATPPPTAAAMPPPAAARPQPLPSLQRLGPGGAGGGAAAAAVGAAADTLPGRDQRSPSSSPRRDGSAGAGGSGRSSGGGAGGDQRGRRRGAVDGRATREAAASGGVDDGSGALSDARREAGLDLSPAGPHTARESADGSPPAEAAAAALAAASTAAAAAANALAITEGSAAASAFGSAARTPLESSEPAAAAPPSQPETLATSSSSQAPRPLPLARSYSAPAPQEVLAPYDLTALDIDGVDVDVAGTVAAVATPTGWEAADGLEPSGSWEEELSYDEAVAAAAAAKSQMSYGTAAVSPASRRDSWASGIGEALLGGGSGAVCWGAGAATGGTTRSLGRSAAAAAAAAPPPRPRPVRVFPVHAAVLAATSDYFRTLLQNWSCGLQQGAVGGGGAGGAGGGGGDGRGVLTMYVEEDQVEAAEMMLRFMYTGLLPAGLGPSQLLSLLVLADQYAVGRLLAAVDAAFAGLPLPGLSLEQLLRLYELPEVLLAGGALASALSKLVDKLISELGDLELVLDCPARRAQLLGLPYEAVRLLLQSPDTRVWNENTAVAALVEWVAGPEGATTSLEQRRQLAASLRLQHCTHSYLSYIIPQIPWLVPSLDPTRLLLALSWSRADASTRDVYTAERYFEAHTGPAAPQQIQQQQQQALPHPTDLHPDLQQQPQGPLVTEVGWEAGGSAAADAAAAAAPQAPQAPAAPAAAAAPPPPLPVFVARPRPVSQRVTFDWSIDFATLQQLYADSRATRSLQVVTSEPAFFGGFHWWLRYDLDASQPPEYREHMGLACNVKLAGRKHSLPCVKVKATVCARQDAGVLGEGSYSLRKSFSYHVMNACPVGLWGFFGLTPDRDEAAWRRFVFEGRVWLRCSIEECQ</sequence>
<dbReference type="InterPro" id="IPR000210">
    <property type="entry name" value="BTB/POZ_dom"/>
</dbReference>
<reference evidence="4 5" key="1">
    <citation type="journal article" date="2023" name="Commun. Biol.">
        <title>Reorganization of the ancestral sex-determining regions during the evolution of trioecy in Pleodorina starrii.</title>
        <authorList>
            <person name="Takahashi K."/>
            <person name="Suzuki S."/>
            <person name="Kawai-Toyooka H."/>
            <person name="Yamamoto K."/>
            <person name="Hamaji T."/>
            <person name="Ootsuki R."/>
            <person name="Yamaguchi H."/>
            <person name="Kawachi M."/>
            <person name="Higashiyama T."/>
            <person name="Nozaki H."/>
        </authorList>
    </citation>
    <scope>NUCLEOTIDE SEQUENCE [LARGE SCALE GENOMIC DNA]</scope>
    <source>
        <strain evidence="4 5">NIES-4479</strain>
    </source>
</reference>
<feature type="compositionally biased region" description="Low complexity" evidence="2">
    <location>
        <begin position="252"/>
        <end position="287"/>
    </location>
</feature>
<dbReference type="InterPro" id="IPR011333">
    <property type="entry name" value="SKP1/BTB/POZ_sf"/>
</dbReference>
<dbReference type="InterPro" id="IPR051481">
    <property type="entry name" value="BTB-POZ/Galectin-3-binding"/>
</dbReference>
<dbReference type="PROSITE" id="PS50097">
    <property type="entry name" value="BTB"/>
    <property type="match status" value="1"/>
</dbReference>
<dbReference type="Pfam" id="PF00651">
    <property type="entry name" value="BTB"/>
    <property type="match status" value="1"/>
</dbReference>
<dbReference type="CDD" id="cd18186">
    <property type="entry name" value="BTB_POZ_ZBTB_KLHL-like"/>
    <property type="match status" value="1"/>
</dbReference>
<feature type="region of interest" description="Disordered" evidence="2">
    <location>
        <begin position="154"/>
        <end position="200"/>
    </location>
</feature>
<keyword evidence="5" id="KW-1185">Reference proteome</keyword>
<feature type="domain" description="BTB" evidence="3">
    <location>
        <begin position="659"/>
        <end position="738"/>
    </location>
</feature>